<feature type="repeat" description="PPR" evidence="3">
    <location>
        <begin position="309"/>
        <end position="343"/>
    </location>
</feature>
<dbReference type="Pfam" id="PF01535">
    <property type="entry name" value="PPR"/>
    <property type="match status" value="1"/>
</dbReference>
<comment type="caution">
    <text evidence="4">The sequence shown here is derived from an EMBL/GenBank/DDBJ whole genome shotgun (WGS) entry which is preliminary data.</text>
</comment>
<dbReference type="NCBIfam" id="TIGR00756">
    <property type="entry name" value="PPR"/>
    <property type="match status" value="4"/>
</dbReference>
<evidence type="ECO:0000313" key="4">
    <source>
        <dbReference type="EMBL" id="KAJ4842396.1"/>
    </source>
</evidence>
<dbReference type="Proteomes" id="UP001141552">
    <property type="component" value="Unassembled WGS sequence"/>
</dbReference>
<reference evidence="4" key="1">
    <citation type="submission" date="2022-02" db="EMBL/GenBank/DDBJ databases">
        <authorList>
            <person name="Henning P.M."/>
            <person name="McCubbin A.G."/>
            <person name="Shore J.S."/>
        </authorList>
    </citation>
    <scope>NUCLEOTIDE SEQUENCE</scope>
    <source>
        <strain evidence="4">F60SS</strain>
        <tissue evidence="4">Leaves</tissue>
    </source>
</reference>
<comment type="similarity">
    <text evidence="1">Belongs to the PPR family. P subfamily.</text>
</comment>
<dbReference type="PANTHER" id="PTHR47936">
    <property type="entry name" value="PPR_LONG DOMAIN-CONTAINING PROTEIN"/>
    <property type="match status" value="1"/>
</dbReference>
<evidence type="ECO:0000256" key="2">
    <source>
        <dbReference type="ARBA" id="ARBA00022737"/>
    </source>
</evidence>
<dbReference type="InterPro" id="IPR002885">
    <property type="entry name" value="PPR_rpt"/>
</dbReference>
<sequence length="501" mass="57150">MIFRRGCLAHYYYHYYYCYKYKGASSWASEFQCLRSDILMGNPIPIIFHHRCDLLSTLPSSDDPPHCYSHYVGEEEVMKHKDWLSPNQVIKILENLKEPKSAAWVWKQYRERRDYNPNEALYTVVINKLAQANNLDAIEDIMHSIKLQRSRPPPPCPPRPPPPPPLSNDFFHNVIKIYGHSGGRINTAIQTLLDMPRLYNCWPNVKTFNLVLHMLVSAKLFHAVHEVYLQAPMLGVEIDACSLNILIKGLCENGDLEAAFQVLDEFPKQSCAPNARTFSTLMHGLCRQGKLEEAFGLLHRMGKEGVDADTITFNILISGLRKEARVEEAAELLHKMKLSGCQPNEASYQEVLYALLDLHRFVEAKELMARMFREGFRPSSVSYNKLIRGLCKEELIGDADWVLGQMVRRGFVPKMGLWKLLLHNLFSDNHSLARREEDEGGCRQSEAAVGTWGETRGGRGCGGGLSGPRAKERGCRGWSRRRVASEKVRTEDCEKDSRRSL</sequence>
<dbReference type="GO" id="GO:0031930">
    <property type="term" value="P:mitochondria-nucleus signaling pathway"/>
    <property type="evidence" value="ECO:0007669"/>
    <property type="project" value="TreeGrafter"/>
</dbReference>
<organism evidence="4 5">
    <name type="scientific">Turnera subulata</name>
    <dbReference type="NCBI Taxonomy" id="218843"/>
    <lineage>
        <taxon>Eukaryota</taxon>
        <taxon>Viridiplantae</taxon>
        <taxon>Streptophyta</taxon>
        <taxon>Embryophyta</taxon>
        <taxon>Tracheophyta</taxon>
        <taxon>Spermatophyta</taxon>
        <taxon>Magnoliopsida</taxon>
        <taxon>eudicotyledons</taxon>
        <taxon>Gunneridae</taxon>
        <taxon>Pentapetalae</taxon>
        <taxon>rosids</taxon>
        <taxon>fabids</taxon>
        <taxon>Malpighiales</taxon>
        <taxon>Passifloraceae</taxon>
        <taxon>Turnera</taxon>
    </lineage>
</organism>
<accession>A0A9Q0G3A5</accession>
<dbReference type="InterPro" id="IPR011990">
    <property type="entry name" value="TPR-like_helical_dom_sf"/>
</dbReference>
<dbReference type="EMBL" id="JAKUCV010002500">
    <property type="protein sequence ID" value="KAJ4842396.1"/>
    <property type="molecule type" value="Genomic_DNA"/>
</dbReference>
<protein>
    <recommendedName>
        <fullName evidence="6">Pentacotripeptide-repeat region of PRORP domain-containing protein</fullName>
    </recommendedName>
</protein>
<evidence type="ECO:0000256" key="3">
    <source>
        <dbReference type="PROSITE-ProRule" id="PRU00708"/>
    </source>
</evidence>
<keyword evidence="5" id="KW-1185">Reference proteome</keyword>
<dbReference type="GO" id="GO:0009507">
    <property type="term" value="C:chloroplast"/>
    <property type="evidence" value="ECO:0007669"/>
    <property type="project" value="TreeGrafter"/>
</dbReference>
<dbReference type="AlphaFoldDB" id="A0A9Q0G3A5"/>
<dbReference type="PROSITE" id="PS51375">
    <property type="entry name" value="PPR"/>
    <property type="match status" value="5"/>
</dbReference>
<dbReference type="GO" id="GO:0010019">
    <property type="term" value="P:chloroplast-nucleus signaling pathway"/>
    <property type="evidence" value="ECO:0007669"/>
    <property type="project" value="TreeGrafter"/>
</dbReference>
<dbReference type="Pfam" id="PF13041">
    <property type="entry name" value="PPR_2"/>
    <property type="match status" value="2"/>
</dbReference>
<reference evidence="4" key="2">
    <citation type="journal article" date="2023" name="Plants (Basel)">
        <title>Annotation of the Turnera subulata (Passifloraceae) Draft Genome Reveals the S-Locus Evolved after the Divergence of Turneroideae from Passifloroideae in a Stepwise Manner.</title>
        <authorList>
            <person name="Henning P.M."/>
            <person name="Roalson E.H."/>
            <person name="Mir W."/>
            <person name="McCubbin A.G."/>
            <person name="Shore J.S."/>
        </authorList>
    </citation>
    <scope>NUCLEOTIDE SEQUENCE</scope>
    <source>
        <strain evidence="4">F60SS</strain>
    </source>
</reference>
<feature type="repeat" description="PPR" evidence="3">
    <location>
        <begin position="344"/>
        <end position="378"/>
    </location>
</feature>
<keyword evidence="2" id="KW-0677">Repeat</keyword>
<feature type="repeat" description="PPR" evidence="3">
    <location>
        <begin position="239"/>
        <end position="273"/>
    </location>
</feature>
<name>A0A9Q0G3A5_9ROSI</name>
<gene>
    <name evidence="4" type="ORF">Tsubulata_000946</name>
</gene>
<dbReference type="Gene3D" id="1.25.40.10">
    <property type="entry name" value="Tetratricopeptide repeat domain"/>
    <property type="match status" value="4"/>
</dbReference>
<feature type="repeat" description="PPR" evidence="3">
    <location>
        <begin position="274"/>
        <end position="308"/>
    </location>
</feature>
<feature type="repeat" description="PPR" evidence="3">
    <location>
        <begin position="379"/>
        <end position="413"/>
    </location>
</feature>
<dbReference type="PANTHER" id="PTHR47936:SF1">
    <property type="entry name" value="PENTATRICOPEPTIDE REPEAT-CONTAINING PROTEIN GUN1, CHLOROPLASTIC"/>
    <property type="match status" value="1"/>
</dbReference>
<dbReference type="OrthoDB" id="185373at2759"/>
<proteinExistence type="inferred from homology"/>
<evidence type="ECO:0000313" key="5">
    <source>
        <dbReference type="Proteomes" id="UP001141552"/>
    </source>
</evidence>
<evidence type="ECO:0000256" key="1">
    <source>
        <dbReference type="ARBA" id="ARBA00007626"/>
    </source>
</evidence>
<evidence type="ECO:0008006" key="6">
    <source>
        <dbReference type="Google" id="ProtNLM"/>
    </source>
</evidence>